<reference evidence="2" key="1">
    <citation type="submission" date="2018-05" db="EMBL/GenBank/DDBJ databases">
        <authorList>
            <person name="Baldwin J.R."/>
            <person name="Bharucha N."/>
            <person name="Burkhalter J.L."/>
            <person name="Bythrow A.C."/>
            <person name="Chamala R.K."/>
            <person name="Dar M."/>
            <person name="Illendula A."/>
            <person name="Kovacs C.N."/>
            <person name="Kwiecinski J.R."/>
            <person name="Pobok V.A."/>
            <person name="Ring A."/>
            <person name="Robertson J.P."/>
            <person name="Serrano K."/>
            <person name="Soni U.K."/>
            <person name="Thomas A."/>
            <person name="Wooley A."/>
            <person name="Donovan S."/>
            <person name="Schirling A.M."/>
            <person name="Varkey A.L."/>
            <person name="Beshay M."/>
            <person name="Fultang N."/>
            <person name="Pape-Zambito D.A."/>
            <person name="Garlena R.A."/>
            <person name="Russell D.A."/>
            <person name="Pope W.H."/>
            <person name="Jacobs-Sera D."/>
            <person name="Hatfull G.F."/>
        </authorList>
    </citation>
    <scope>NUCLEOTIDE SEQUENCE [LARGE SCALE GENOMIC DNA]</scope>
</reference>
<sequence length="76" mass="8795">MERWQWVMRGMQLLRITRYAVDQCTCGHPWSSHYQPRAGGHAACWETPKGVLCNCSRFVLVGEPDPRAVSADFWKE</sequence>
<evidence type="ECO:0000313" key="2">
    <source>
        <dbReference type="Proteomes" id="UP000253048"/>
    </source>
</evidence>
<protein>
    <submittedName>
        <fullName evidence="1">Uncharacterized protein</fullName>
    </submittedName>
</protein>
<accession>A0A2Z5HG17</accession>
<name>A0A2Z5HG17_9CAUD</name>
<organism evidence="1 2">
    <name type="scientific">Mycobacterium phage Visconti</name>
    <dbReference type="NCBI Taxonomy" id="2250387"/>
    <lineage>
        <taxon>Viruses</taxon>
        <taxon>Duplodnaviria</taxon>
        <taxon>Heunggongvirae</taxon>
        <taxon>Uroviricota</taxon>
        <taxon>Caudoviricetes</taxon>
        <taxon>Dclasvirinae</taxon>
        <taxon>Plotvirus</taxon>
        <taxon>Plotvirus plot</taxon>
    </lineage>
</organism>
<proteinExistence type="predicted"/>
<dbReference type="EMBL" id="MH399788">
    <property type="protein sequence ID" value="AXC38627.1"/>
    <property type="molecule type" value="Genomic_DNA"/>
</dbReference>
<gene>
    <name evidence="1" type="primary">43</name>
    <name evidence="1" type="ORF">SEA_VISCONTI_43</name>
</gene>
<evidence type="ECO:0000313" key="1">
    <source>
        <dbReference type="EMBL" id="AXC38627.1"/>
    </source>
</evidence>
<dbReference type="Proteomes" id="UP000253048">
    <property type="component" value="Segment"/>
</dbReference>